<sequence>MIERVFDGDSQVADAVRQASDRLRELGRNAAPGVWRAVPAVDGVIHVLGRDEQLVATLGGVWASGTAAYLTALAPDTAFLLAEMLWRGSPLIRRGAMPSPVRDALRNLAVALPGG</sequence>
<evidence type="ECO:0000313" key="2">
    <source>
        <dbReference type="Proteomes" id="UP000295680"/>
    </source>
</evidence>
<dbReference type="Proteomes" id="UP000295680">
    <property type="component" value="Unassembled WGS sequence"/>
</dbReference>
<dbReference type="EMBL" id="SLWS01000017">
    <property type="protein sequence ID" value="TCO47299.1"/>
    <property type="molecule type" value="Genomic_DNA"/>
</dbReference>
<evidence type="ECO:0000313" key="1">
    <source>
        <dbReference type="EMBL" id="TCO47299.1"/>
    </source>
</evidence>
<reference evidence="1 2" key="1">
    <citation type="submission" date="2019-03" db="EMBL/GenBank/DDBJ databases">
        <title>Genomic Encyclopedia of Type Strains, Phase IV (KMG-IV): sequencing the most valuable type-strain genomes for metagenomic binning, comparative biology and taxonomic classification.</title>
        <authorList>
            <person name="Goeker M."/>
        </authorList>
    </citation>
    <scope>NUCLEOTIDE SEQUENCE [LARGE SCALE GENOMIC DNA]</scope>
    <source>
        <strain evidence="1 2">DSM 45934</strain>
    </source>
</reference>
<name>A0A4R2ISX3_9PSEU</name>
<comment type="caution">
    <text evidence="1">The sequence shown here is derived from an EMBL/GenBank/DDBJ whole genome shotgun (WGS) entry which is preliminary data.</text>
</comment>
<keyword evidence="2" id="KW-1185">Reference proteome</keyword>
<accession>A0A4R2ISX3</accession>
<organism evidence="1 2">
    <name type="scientific">Actinocrispum wychmicini</name>
    <dbReference type="NCBI Taxonomy" id="1213861"/>
    <lineage>
        <taxon>Bacteria</taxon>
        <taxon>Bacillati</taxon>
        <taxon>Actinomycetota</taxon>
        <taxon>Actinomycetes</taxon>
        <taxon>Pseudonocardiales</taxon>
        <taxon>Pseudonocardiaceae</taxon>
        <taxon>Actinocrispum</taxon>
    </lineage>
</organism>
<proteinExistence type="predicted"/>
<dbReference type="AlphaFoldDB" id="A0A4R2ISX3"/>
<gene>
    <name evidence="1" type="ORF">EV192_11739</name>
</gene>
<protein>
    <submittedName>
        <fullName evidence="1">Uncharacterized protein</fullName>
    </submittedName>
</protein>